<evidence type="ECO:0008006" key="3">
    <source>
        <dbReference type="Google" id="ProtNLM"/>
    </source>
</evidence>
<dbReference type="EMBL" id="FSSB01000007">
    <property type="protein sequence ID" value="SIO93176.1"/>
    <property type="molecule type" value="Genomic_DNA"/>
</dbReference>
<dbReference type="AlphaFoldDB" id="A0A1N6M1D7"/>
<reference evidence="1 2" key="1">
    <citation type="submission" date="2016-12" db="EMBL/GenBank/DDBJ databases">
        <authorList>
            <person name="Song W.-J."/>
            <person name="Kurnit D.M."/>
        </authorList>
    </citation>
    <scope>NUCLEOTIDE SEQUENCE [LARGE SCALE GENOMIC DNA]</scope>
    <source>
        <strain evidence="1 2">CECT 9026</strain>
    </source>
</reference>
<dbReference type="Pfam" id="PF11697">
    <property type="entry name" value="DUF3293"/>
    <property type="match status" value="1"/>
</dbReference>
<organism evidence="1 2">
    <name type="scientific">Vibrio spartinae</name>
    <dbReference type="NCBI Taxonomy" id="1918945"/>
    <lineage>
        <taxon>Bacteria</taxon>
        <taxon>Pseudomonadati</taxon>
        <taxon>Pseudomonadota</taxon>
        <taxon>Gammaproteobacteria</taxon>
        <taxon>Vibrionales</taxon>
        <taxon>Vibrionaceae</taxon>
        <taxon>Vibrio</taxon>
    </lineage>
</organism>
<evidence type="ECO:0000313" key="2">
    <source>
        <dbReference type="Proteomes" id="UP000184774"/>
    </source>
</evidence>
<dbReference type="RefSeq" id="WP_074371775.1">
    <property type="nucleotide sequence ID" value="NZ_AP024907.1"/>
</dbReference>
<protein>
    <recommendedName>
        <fullName evidence="3">DUF3293 domain-containing protein</fullName>
    </recommendedName>
</protein>
<dbReference type="Proteomes" id="UP000184774">
    <property type="component" value="Unassembled WGS sequence"/>
</dbReference>
<name>A0A1N6M1D7_9VIBR</name>
<gene>
    <name evidence="1" type="ORF">VSP9026_00826</name>
</gene>
<accession>A0A1N6M1D7</accession>
<dbReference type="InterPro" id="IPR021710">
    <property type="entry name" value="DUF3293"/>
</dbReference>
<proteinExistence type="predicted"/>
<dbReference type="OrthoDB" id="5604578at2"/>
<evidence type="ECO:0000313" key="1">
    <source>
        <dbReference type="EMBL" id="SIO93176.1"/>
    </source>
</evidence>
<sequence length="145" mass="16525">MGKYQIDDRLWQAYASTYFIFSQPLPGPEFSIITAWNPRSCQLSYQDNKTNNEQLCQHFNTSPWTPVLAGDAVFEWVEESFAVAICLELALNLGRKFEQNAIFYVQSETVFLHSCVDSRCDELGVLSERIDVSGSRILTSSGRLR</sequence>